<dbReference type="Gene3D" id="3.40.50.450">
    <property type="match status" value="1"/>
</dbReference>
<evidence type="ECO:0000313" key="1">
    <source>
        <dbReference type="EMBL" id="OIQ98375.1"/>
    </source>
</evidence>
<name>A0A1J5S2J8_9ZZZZ</name>
<dbReference type="PANTHER" id="PTHR43393:SF3">
    <property type="entry name" value="LYSINE DECARBOXYLASE-LIKE PROTEIN"/>
    <property type="match status" value="1"/>
</dbReference>
<protein>
    <submittedName>
        <fullName evidence="1">Putative lysine decarboxylase</fullName>
    </submittedName>
</protein>
<comment type="caution">
    <text evidence="1">The sequence shown here is derived from an EMBL/GenBank/DDBJ whole genome shotgun (WGS) entry which is preliminary data.</text>
</comment>
<dbReference type="EMBL" id="MLJW01000120">
    <property type="protein sequence ID" value="OIQ98375.1"/>
    <property type="molecule type" value="Genomic_DNA"/>
</dbReference>
<accession>A0A1J5S2J8</accession>
<dbReference type="InterPro" id="IPR031100">
    <property type="entry name" value="LOG_fam"/>
</dbReference>
<dbReference type="PANTHER" id="PTHR43393">
    <property type="entry name" value="CYTOKININ RIBOSIDE 5'-MONOPHOSPHATE PHOSPHORIBOHYDROLASE"/>
    <property type="match status" value="1"/>
</dbReference>
<sequence length="307" mass="33991">MSPKIDGPFPSARDDAKLAEQVDSNPAYRLAFKDEDFILRDDLRAVRLQLEQMKPEILLREHGIRSTVAVFGSARIPELAVAEQHLAEAESAARAHPDNAEMARKVGVARRMLANARYYQEARRLGEIVSTCCTHPNECDFVILTGGGPGIMEAANRGAHESGAKSVALNIVLPMEQKPNPFVTPELSFRFHYFAMRKMHFLHRAKALVVFPGGFGTLDEMFEAATLMQTGKIERIPFLLFGKEYWERVLNLDTMVSEGMISPEDKGIFQFVETAEEAWHHIATFWSLNGNGGGAVPAPQAPSGPAD</sequence>
<proteinExistence type="predicted"/>
<dbReference type="Pfam" id="PF03641">
    <property type="entry name" value="Lysine_decarbox"/>
    <property type="match status" value="1"/>
</dbReference>
<organism evidence="1">
    <name type="scientific">mine drainage metagenome</name>
    <dbReference type="NCBI Taxonomy" id="410659"/>
    <lineage>
        <taxon>unclassified sequences</taxon>
        <taxon>metagenomes</taxon>
        <taxon>ecological metagenomes</taxon>
    </lineage>
</organism>
<dbReference type="InterPro" id="IPR052341">
    <property type="entry name" value="LOG_family_nucleotidases"/>
</dbReference>
<reference evidence="1" key="1">
    <citation type="submission" date="2016-10" db="EMBL/GenBank/DDBJ databases">
        <title>Sequence of Gallionella enrichment culture.</title>
        <authorList>
            <person name="Poehlein A."/>
            <person name="Muehling M."/>
            <person name="Daniel R."/>
        </authorList>
    </citation>
    <scope>NUCLEOTIDE SEQUENCE</scope>
</reference>
<gene>
    <name evidence="1" type="ORF">GALL_196530</name>
</gene>
<dbReference type="GO" id="GO:0005829">
    <property type="term" value="C:cytosol"/>
    <property type="evidence" value="ECO:0007669"/>
    <property type="project" value="TreeGrafter"/>
</dbReference>
<dbReference type="AlphaFoldDB" id="A0A1J5S2J8"/>
<dbReference type="SUPFAM" id="SSF102405">
    <property type="entry name" value="MCP/YpsA-like"/>
    <property type="match status" value="1"/>
</dbReference>